<gene>
    <name evidence="4" type="ORF">SK128_006013</name>
</gene>
<dbReference type="PROSITE" id="PS50958">
    <property type="entry name" value="SMB_2"/>
    <property type="match status" value="1"/>
</dbReference>
<sequence>MDDCSCDCSGCDGCFDDGLSCDDCCGCDCSCDDGLFSCGYCCSDSSYLCFEGRSDRDKRKQDKHEEDLGKTEQSGIKATEVITTQPGLDGGQIISN</sequence>
<proteinExistence type="predicted"/>
<feature type="compositionally biased region" description="Basic and acidic residues" evidence="2">
    <location>
        <begin position="54"/>
        <end position="70"/>
    </location>
</feature>
<evidence type="ECO:0000313" key="5">
    <source>
        <dbReference type="Proteomes" id="UP001381693"/>
    </source>
</evidence>
<evidence type="ECO:0000256" key="1">
    <source>
        <dbReference type="ARBA" id="ARBA00023157"/>
    </source>
</evidence>
<organism evidence="4 5">
    <name type="scientific">Halocaridina rubra</name>
    <name type="common">Hawaiian red shrimp</name>
    <dbReference type="NCBI Taxonomy" id="373956"/>
    <lineage>
        <taxon>Eukaryota</taxon>
        <taxon>Metazoa</taxon>
        <taxon>Ecdysozoa</taxon>
        <taxon>Arthropoda</taxon>
        <taxon>Crustacea</taxon>
        <taxon>Multicrustacea</taxon>
        <taxon>Malacostraca</taxon>
        <taxon>Eumalacostraca</taxon>
        <taxon>Eucarida</taxon>
        <taxon>Decapoda</taxon>
        <taxon>Pleocyemata</taxon>
        <taxon>Caridea</taxon>
        <taxon>Atyoidea</taxon>
        <taxon>Atyidae</taxon>
        <taxon>Halocaridina</taxon>
    </lineage>
</organism>
<evidence type="ECO:0000256" key="2">
    <source>
        <dbReference type="SAM" id="MobiDB-lite"/>
    </source>
</evidence>
<protein>
    <recommendedName>
        <fullName evidence="3">SMB domain-containing protein</fullName>
    </recommendedName>
</protein>
<dbReference type="Proteomes" id="UP001381693">
    <property type="component" value="Unassembled WGS sequence"/>
</dbReference>
<evidence type="ECO:0000259" key="3">
    <source>
        <dbReference type="PROSITE" id="PS50958"/>
    </source>
</evidence>
<name>A0AAN8WMW3_HALRR</name>
<dbReference type="InterPro" id="IPR001212">
    <property type="entry name" value="Somatomedin_B_dom"/>
</dbReference>
<dbReference type="EMBL" id="JAXCGZ010017073">
    <property type="protein sequence ID" value="KAK7068941.1"/>
    <property type="molecule type" value="Genomic_DNA"/>
</dbReference>
<keyword evidence="5" id="KW-1185">Reference proteome</keyword>
<feature type="region of interest" description="Disordered" evidence="2">
    <location>
        <begin position="54"/>
        <end position="76"/>
    </location>
</feature>
<accession>A0AAN8WMW3</accession>
<evidence type="ECO:0000313" key="4">
    <source>
        <dbReference type="EMBL" id="KAK7068941.1"/>
    </source>
</evidence>
<dbReference type="AlphaFoldDB" id="A0AAN8WMW3"/>
<keyword evidence="1" id="KW-1015">Disulfide bond</keyword>
<feature type="domain" description="SMB" evidence="3">
    <location>
        <begin position="2"/>
        <end position="53"/>
    </location>
</feature>
<comment type="caution">
    <text evidence="4">The sequence shown here is derived from an EMBL/GenBank/DDBJ whole genome shotgun (WGS) entry which is preliminary data.</text>
</comment>
<reference evidence="4 5" key="1">
    <citation type="submission" date="2023-11" db="EMBL/GenBank/DDBJ databases">
        <title>Halocaridina rubra genome assembly.</title>
        <authorList>
            <person name="Smith C."/>
        </authorList>
    </citation>
    <scope>NUCLEOTIDE SEQUENCE [LARGE SCALE GENOMIC DNA]</scope>
    <source>
        <strain evidence="4">EP-1</strain>
        <tissue evidence="4">Whole</tissue>
    </source>
</reference>